<evidence type="ECO:0000313" key="3">
    <source>
        <dbReference type="Proteomes" id="UP000653644"/>
    </source>
</evidence>
<dbReference type="SUPFAM" id="SSF50494">
    <property type="entry name" value="Trypsin-like serine proteases"/>
    <property type="match status" value="1"/>
</dbReference>
<reference evidence="3" key="1">
    <citation type="journal article" date="2019" name="Int. J. Syst. Evol. Microbiol.">
        <title>The Global Catalogue of Microorganisms (GCM) 10K type strain sequencing project: providing services to taxonomists for standard genome sequencing and annotation.</title>
        <authorList>
            <consortium name="The Broad Institute Genomics Platform"/>
            <consortium name="The Broad Institute Genome Sequencing Center for Infectious Disease"/>
            <person name="Wu L."/>
            <person name="Ma J."/>
        </authorList>
    </citation>
    <scope>NUCLEOTIDE SEQUENCE [LARGE SCALE GENOMIC DNA]</scope>
    <source>
        <strain evidence="3">JCM 4733</strain>
    </source>
</reference>
<protein>
    <submittedName>
        <fullName evidence="2">Serine protease</fullName>
    </submittedName>
</protein>
<feature type="signal peptide" evidence="1">
    <location>
        <begin position="1"/>
        <end position="41"/>
    </location>
</feature>
<proteinExistence type="predicted"/>
<evidence type="ECO:0000256" key="1">
    <source>
        <dbReference type="SAM" id="SignalP"/>
    </source>
</evidence>
<dbReference type="InterPro" id="IPR009003">
    <property type="entry name" value="Peptidase_S1_PA"/>
</dbReference>
<name>A0ABQ3CNR5_9ACTN</name>
<gene>
    <name evidence="2" type="ORF">GCM10010345_42690</name>
</gene>
<organism evidence="2 3">
    <name type="scientific">Streptomyces canarius</name>
    <dbReference type="NCBI Taxonomy" id="285453"/>
    <lineage>
        <taxon>Bacteria</taxon>
        <taxon>Bacillati</taxon>
        <taxon>Actinomycetota</taxon>
        <taxon>Actinomycetes</taxon>
        <taxon>Kitasatosporales</taxon>
        <taxon>Streptomycetaceae</taxon>
        <taxon>Streptomyces</taxon>
    </lineage>
</organism>
<keyword evidence="2" id="KW-0645">Protease</keyword>
<sequence length="297" mass="31615">MTQSPASLTKERHVMRFAKTKALLGGTALLGLALLTPSASAAPTPPATADFTGTADVAGCSGSLIRMPSSADDDRALVLTNGHCYEGARPVPGEVLVDQPSHRLFNLLDRAGNTAAQVHASKALYVTLTGTDIALYQIDDTYRALERDHDVTPLTVSDRRPARDTAIRVVSGSLKQEFSCRIDRFAYRVLETANVTEDVVRYTPECDTGHGTSGSPVLADGKIVAINNTSNHDGGRCTLDNPCEMARDGSISVHRGTGYATPTYWLPGCTAPGNRLDLNRAGCLLPRPDPRRTANAG</sequence>
<keyword evidence="1" id="KW-0732">Signal</keyword>
<dbReference type="EMBL" id="BMVN01000014">
    <property type="protein sequence ID" value="GHA33611.1"/>
    <property type="molecule type" value="Genomic_DNA"/>
</dbReference>
<dbReference type="GO" id="GO:0008233">
    <property type="term" value="F:peptidase activity"/>
    <property type="evidence" value="ECO:0007669"/>
    <property type="project" value="UniProtKB-KW"/>
</dbReference>
<dbReference type="Pfam" id="PF13365">
    <property type="entry name" value="Trypsin_2"/>
    <property type="match status" value="1"/>
</dbReference>
<feature type="chain" id="PRO_5045636470" evidence="1">
    <location>
        <begin position="42"/>
        <end position="297"/>
    </location>
</feature>
<keyword evidence="2" id="KW-0378">Hydrolase</keyword>
<accession>A0ABQ3CNR5</accession>
<keyword evidence="3" id="KW-1185">Reference proteome</keyword>
<dbReference type="Proteomes" id="UP000653644">
    <property type="component" value="Unassembled WGS sequence"/>
</dbReference>
<dbReference type="GO" id="GO:0006508">
    <property type="term" value="P:proteolysis"/>
    <property type="evidence" value="ECO:0007669"/>
    <property type="project" value="UniProtKB-KW"/>
</dbReference>
<comment type="caution">
    <text evidence="2">The sequence shown here is derived from an EMBL/GenBank/DDBJ whole genome shotgun (WGS) entry which is preliminary data.</text>
</comment>
<evidence type="ECO:0000313" key="2">
    <source>
        <dbReference type="EMBL" id="GHA33611.1"/>
    </source>
</evidence>